<sequence length="63" mass="7558">MVILILKGCDSVAKRNENKHEPRREQFQSLDFKEDVETNARYYGDDEGMPERIVTNYYYKPTR</sequence>
<dbReference type="EMBL" id="FQZO01000008">
    <property type="protein sequence ID" value="SHJ83080.1"/>
    <property type="molecule type" value="Genomic_DNA"/>
</dbReference>
<evidence type="ECO:0000313" key="2">
    <source>
        <dbReference type="Proteomes" id="UP000184080"/>
    </source>
</evidence>
<evidence type="ECO:0000313" key="1">
    <source>
        <dbReference type="EMBL" id="SHJ83080.1"/>
    </source>
</evidence>
<gene>
    <name evidence="1" type="ORF">SAMN05444401_4019</name>
</gene>
<name>A0A1M6MID2_9CLOT</name>
<reference evidence="1 2" key="1">
    <citation type="submission" date="2016-11" db="EMBL/GenBank/DDBJ databases">
        <authorList>
            <person name="Jaros S."/>
            <person name="Januszkiewicz K."/>
            <person name="Wedrychowicz H."/>
        </authorList>
    </citation>
    <scope>NUCLEOTIDE SEQUENCE [LARGE SCALE GENOMIC DNA]</scope>
    <source>
        <strain evidence="1 2">DSM 21864</strain>
    </source>
</reference>
<dbReference type="Proteomes" id="UP000184080">
    <property type="component" value="Unassembled WGS sequence"/>
</dbReference>
<organism evidence="1 2">
    <name type="scientific">Clostridium amylolyticum</name>
    <dbReference type="NCBI Taxonomy" id="1121298"/>
    <lineage>
        <taxon>Bacteria</taxon>
        <taxon>Bacillati</taxon>
        <taxon>Bacillota</taxon>
        <taxon>Clostridia</taxon>
        <taxon>Eubacteriales</taxon>
        <taxon>Clostridiaceae</taxon>
        <taxon>Clostridium</taxon>
    </lineage>
</organism>
<dbReference type="AlphaFoldDB" id="A0A1M6MID2"/>
<protein>
    <submittedName>
        <fullName evidence="1">Uncharacterized protein</fullName>
    </submittedName>
</protein>
<accession>A0A1M6MID2</accession>
<keyword evidence="2" id="KW-1185">Reference proteome</keyword>
<proteinExistence type="predicted"/>